<protein>
    <submittedName>
        <fullName evidence="2">Uncharacterized protein</fullName>
    </submittedName>
</protein>
<accession>A0A225W348</accession>
<reference evidence="3" key="1">
    <citation type="submission" date="2017-03" db="EMBL/GenBank/DDBJ databases">
        <title>Phytopthora megakarya and P. palmivora, two closely related causual agents of cacao black pod achieved similar genome size and gene model numbers by different mechanisms.</title>
        <authorList>
            <person name="Ali S."/>
            <person name="Shao J."/>
            <person name="Larry D.J."/>
            <person name="Kronmiller B."/>
            <person name="Shen D."/>
            <person name="Strem M.D."/>
            <person name="Melnick R.L."/>
            <person name="Guiltinan M.J."/>
            <person name="Tyler B.M."/>
            <person name="Meinhardt L.W."/>
            <person name="Bailey B.A."/>
        </authorList>
    </citation>
    <scope>NUCLEOTIDE SEQUENCE [LARGE SCALE GENOMIC DNA]</scope>
    <source>
        <strain evidence="3">zdho120</strain>
    </source>
</reference>
<feature type="region of interest" description="Disordered" evidence="1">
    <location>
        <begin position="1"/>
        <end position="47"/>
    </location>
</feature>
<organism evidence="2 3">
    <name type="scientific">Phytophthora megakarya</name>
    <dbReference type="NCBI Taxonomy" id="4795"/>
    <lineage>
        <taxon>Eukaryota</taxon>
        <taxon>Sar</taxon>
        <taxon>Stramenopiles</taxon>
        <taxon>Oomycota</taxon>
        <taxon>Peronosporomycetes</taxon>
        <taxon>Peronosporales</taxon>
        <taxon>Peronosporaceae</taxon>
        <taxon>Phytophthora</taxon>
    </lineage>
</organism>
<feature type="non-terminal residue" evidence="2">
    <location>
        <position position="162"/>
    </location>
</feature>
<evidence type="ECO:0000256" key="1">
    <source>
        <dbReference type="SAM" id="MobiDB-lite"/>
    </source>
</evidence>
<dbReference type="AlphaFoldDB" id="A0A225W348"/>
<gene>
    <name evidence="2" type="ORF">PHMEG_00014690</name>
</gene>
<keyword evidence="3" id="KW-1185">Reference proteome</keyword>
<proteinExistence type="predicted"/>
<feature type="compositionally biased region" description="Basic and acidic residues" evidence="1">
    <location>
        <begin position="89"/>
        <end position="102"/>
    </location>
</feature>
<dbReference type="Proteomes" id="UP000198211">
    <property type="component" value="Unassembled WGS sequence"/>
</dbReference>
<feature type="compositionally biased region" description="Polar residues" evidence="1">
    <location>
        <begin position="32"/>
        <end position="44"/>
    </location>
</feature>
<feature type="region of interest" description="Disordered" evidence="1">
    <location>
        <begin position="66"/>
        <end position="103"/>
    </location>
</feature>
<evidence type="ECO:0000313" key="2">
    <source>
        <dbReference type="EMBL" id="OWZ12181.1"/>
    </source>
</evidence>
<sequence length="162" mass="18290">MPLGPSGTSMLEARSKICRSSLARSSRRDNGSAPTDQTTATESSGRLVGSLQKFFNAAMDRYLAEEREANKVPATTRPQHQGSQDVDMESIRSSDHGSRWDYDPDDTFPLSHRGTSHRNHRCCWIHRFHHDKACSDLRDLGLKEFTGKDQDEDQARAWISKV</sequence>
<dbReference type="EMBL" id="NBNE01001915">
    <property type="protein sequence ID" value="OWZ12181.1"/>
    <property type="molecule type" value="Genomic_DNA"/>
</dbReference>
<evidence type="ECO:0000313" key="3">
    <source>
        <dbReference type="Proteomes" id="UP000198211"/>
    </source>
</evidence>
<comment type="caution">
    <text evidence="2">The sequence shown here is derived from an EMBL/GenBank/DDBJ whole genome shotgun (WGS) entry which is preliminary data.</text>
</comment>
<name>A0A225W348_9STRA</name>
<dbReference type="OrthoDB" id="145098at2759"/>